<organism evidence="1 2">
    <name type="scientific">Schizopora paradoxa</name>
    <dbReference type="NCBI Taxonomy" id="27342"/>
    <lineage>
        <taxon>Eukaryota</taxon>
        <taxon>Fungi</taxon>
        <taxon>Dikarya</taxon>
        <taxon>Basidiomycota</taxon>
        <taxon>Agaricomycotina</taxon>
        <taxon>Agaricomycetes</taxon>
        <taxon>Hymenochaetales</taxon>
        <taxon>Schizoporaceae</taxon>
        <taxon>Schizopora</taxon>
    </lineage>
</organism>
<dbReference type="InParanoid" id="A0A0H2RJL6"/>
<sequence>MDYVNKSQVAEDIRTIVLNYLEGEGDSKSLANEEEKYIDAVNYNGLLALGIARIKDGKGFALVSRARHIHSRLEMIDVILDKISSRVQDKIQIARQRINSVASVCGLASLPCEVLSLVLSFVVHGSPSSSKPRSLISVRLSHVCRHFRYIITTNPRFWTTISTTPFVPELRLVDACLERSKGCPLDVQLNLYTSFPQARGNQYKRLSPQHVQYDDIFLALRPHIHRWRSVHLNFVPAKRFKAHSGFWKTMQGAVLPILDTISAGGDEREYAANSKLARTSSWKCPRLTGIVLKNCVPNPLPNLAAVTSFDVDFSVSSNVADMLKTLNEMPNIAINNLRLDISKLNPECSGIGHKQLLAANSVSICTVKTFEFGFAANHITDNMSHGFLCVRNILSKLFLPNAETIVLKGSDSLRSSETSLPLDRLLSVVSKRCPKAISCDISISRDPSKYTILPFNLPPNLENLRIVCNTRLTIRRESGEEKIKPAPSSIRRITLGVSSTPNLQTSRAIDWIRGLKERMQKHGNWSSFERLIVLKGVPVDDTGFRTLETVFELEKIIPRERVAEWCESTYVFPEIVSEYKRRKRYEDGYDS</sequence>
<evidence type="ECO:0000313" key="2">
    <source>
        <dbReference type="Proteomes" id="UP000053477"/>
    </source>
</evidence>
<dbReference type="OrthoDB" id="3038402at2759"/>
<dbReference type="Proteomes" id="UP000053477">
    <property type="component" value="Unassembled WGS sequence"/>
</dbReference>
<dbReference type="EMBL" id="KQ086050">
    <property type="protein sequence ID" value="KLO09638.1"/>
    <property type="molecule type" value="Genomic_DNA"/>
</dbReference>
<evidence type="ECO:0000313" key="1">
    <source>
        <dbReference type="EMBL" id="KLO09638.1"/>
    </source>
</evidence>
<proteinExistence type="predicted"/>
<gene>
    <name evidence="1" type="ORF">SCHPADRAFT_943502</name>
</gene>
<dbReference type="SUPFAM" id="SSF81383">
    <property type="entry name" value="F-box domain"/>
    <property type="match status" value="1"/>
</dbReference>
<keyword evidence="2" id="KW-1185">Reference proteome</keyword>
<reference evidence="1 2" key="1">
    <citation type="submission" date="2015-04" db="EMBL/GenBank/DDBJ databases">
        <title>Complete genome sequence of Schizopora paradoxa KUC8140, a cosmopolitan wood degrader in East Asia.</title>
        <authorList>
            <consortium name="DOE Joint Genome Institute"/>
            <person name="Min B."/>
            <person name="Park H."/>
            <person name="Jang Y."/>
            <person name="Kim J.-J."/>
            <person name="Kim K.H."/>
            <person name="Pangilinan J."/>
            <person name="Lipzen A."/>
            <person name="Riley R."/>
            <person name="Grigoriev I.V."/>
            <person name="Spatafora J.W."/>
            <person name="Choi I.-G."/>
        </authorList>
    </citation>
    <scope>NUCLEOTIDE SEQUENCE [LARGE SCALE GENOMIC DNA]</scope>
    <source>
        <strain evidence="1 2">KUC8140</strain>
    </source>
</reference>
<dbReference type="Gene3D" id="1.20.1280.50">
    <property type="match status" value="1"/>
</dbReference>
<dbReference type="AlphaFoldDB" id="A0A0H2RJL6"/>
<name>A0A0H2RJL6_9AGAM</name>
<protein>
    <submittedName>
        <fullName evidence="1">Uncharacterized protein</fullName>
    </submittedName>
</protein>
<dbReference type="InterPro" id="IPR036047">
    <property type="entry name" value="F-box-like_dom_sf"/>
</dbReference>
<accession>A0A0H2RJL6</accession>